<dbReference type="GO" id="GO:0000455">
    <property type="term" value="P:enzyme-directed rRNA pseudouridine synthesis"/>
    <property type="evidence" value="ECO:0007669"/>
    <property type="project" value="UniProtKB-ARBA"/>
</dbReference>
<dbReference type="SUPFAM" id="SSF55174">
    <property type="entry name" value="Alpha-L RNA-binding motif"/>
    <property type="match status" value="1"/>
</dbReference>
<dbReference type="InterPro" id="IPR020103">
    <property type="entry name" value="PsdUridine_synth_cat_dom_sf"/>
</dbReference>
<dbReference type="Proteomes" id="UP000294338">
    <property type="component" value="Chromosome 1"/>
</dbReference>
<dbReference type="InterPro" id="IPR006145">
    <property type="entry name" value="PsdUridine_synth_RsuA/RluA"/>
</dbReference>
<evidence type="ECO:0000256" key="9">
    <source>
        <dbReference type="PIRSR" id="PIRSR606225-1"/>
    </source>
</evidence>
<proteinExistence type="inferred from homology"/>
<reference evidence="13 14" key="1">
    <citation type="submission" date="2019-02" db="EMBL/GenBank/DDBJ databases">
        <authorList>
            <person name="Manzano-Marin A."/>
            <person name="Manzano-Marin A."/>
        </authorList>
    </citation>
    <scope>NUCLEOTIDE SEQUENCE [LARGE SCALE GENOMIC DNA]</scope>
    <source>
        <strain evidence="13 14">ErCisplendens/pseudotsugae</strain>
    </source>
</reference>
<comment type="similarity">
    <text evidence="2 11">Belongs to the pseudouridine synthase RluA family.</text>
</comment>
<evidence type="ECO:0000313" key="14">
    <source>
        <dbReference type="Proteomes" id="UP000294338"/>
    </source>
</evidence>
<evidence type="ECO:0000256" key="11">
    <source>
        <dbReference type="RuleBase" id="RU362028"/>
    </source>
</evidence>
<dbReference type="EC" id="5.4.99.-" evidence="11"/>
<evidence type="ECO:0000256" key="4">
    <source>
        <dbReference type="ARBA" id="ARBA00022552"/>
    </source>
</evidence>
<dbReference type="Gene3D" id="3.10.290.10">
    <property type="entry name" value="RNA-binding S4 domain"/>
    <property type="match status" value="1"/>
</dbReference>
<dbReference type="EMBL" id="LR217705">
    <property type="protein sequence ID" value="VFP80485.1"/>
    <property type="molecule type" value="Genomic_DNA"/>
</dbReference>
<dbReference type="GO" id="GO:0003723">
    <property type="term" value="F:RNA binding"/>
    <property type="evidence" value="ECO:0007669"/>
    <property type="project" value="UniProtKB-KW"/>
</dbReference>
<dbReference type="PANTHER" id="PTHR21600">
    <property type="entry name" value="MITOCHONDRIAL RNA PSEUDOURIDINE SYNTHASE"/>
    <property type="match status" value="1"/>
</dbReference>
<dbReference type="Pfam" id="PF01479">
    <property type="entry name" value="S4"/>
    <property type="match status" value="1"/>
</dbReference>
<dbReference type="Gene3D" id="3.30.2350.10">
    <property type="entry name" value="Pseudouridine synthase"/>
    <property type="match status" value="1"/>
</dbReference>
<sequence length="321" mass="36576">MQKKIKLNAKVSTLQLGQRLDQALKELFPNYSRSCLKTWILNQYVSVNGVIVDKAKKKVSGGELISIDAEIKERIFWDSKEIPLNIVYEDDEILLINKPSKLVVHPGPGHYDDTIMNAMLYHFPESACIPRAGIVHRLDKDTTGLMVIAKTISAHNYLLKNLRKREIIREYEAIVTGQIITSGKVDAPIGRHIRKRTHMAVNSMGKPAITHYSIIKNFRNHTWLRLQLETGRTHQIRVHMSHITHPIVGDPIYSGRPHLPKGSSEVFMAALSAFNRQALHATMLRMNHPISGIAMEWHTELPIDMIELINAIQTDTEKFKH</sequence>
<dbReference type="GO" id="GO:0005737">
    <property type="term" value="C:cytoplasm"/>
    <property type="evidence" value="ECO:0007669"/>
    <property type="project" value="UniProtKB-SubCell"/>
</dbReference>
<dbReference type="GO" id="GO:0160140">
    <property type="term" value="F:23S rRNA pseudouridine(1911/1915/1917) synthase activity"/>
    <property type="evidence" value="ECO:0007669"/>
    <property type="project" value="UniProtKB-EC"/>
</dbReference>
<comment type="function">
    <text evidence="8">Responsible for synthesis of pseudouridine from uracil at positions 1911, 1915 and 1917 in 23S ribosomal RNA.</text>
</comment>
<dbReference type="RefSeq" id="WP_197095131.1">
    <property type="nucleotide sequence ID" value="NZ_LR217705.1"/>
</dbReference>
<comment type="catalytic activity">
    <reaction evidence="11">
        <text>a uridine in RNA = a pseudouridine in RNA</text>
        <dbReference type="Rhea" id="RHEA:48348"/>
        <dbReference type="Rhea" id="RHEA-COMP:12068"/>
        <dbReference type="Rhea" id="RHEA-COMP:12069"/>
        <dbReference type="ChEBI" id="CHEBI:65314"/>
        <dbReference type="ChEBI" id="CHEBI:65315"/>
    </reaction>
</comment>
<keyword evidence="6 11" id="KW-0413">Isomerase</keyword>
<keyword evidence="3" id="KW-0963">Cytoplasm</keyword>
<dbReference type="NCBIfam" id="NF008385">
    <property type="entry name" value="PRK11180.1"/>
    <property type="match status" value="1"/>
</dbReference>
<organism evidence="13 14">
    <name type="scientific">Candidatus Erwinia haradaeae</name>
    <dbReference type="NCBI Taxonomy" id="1922217"/>
    <lineage>
        <taxon>Bacteria</taxon>
        <taxon>Pseudomonadati</taxon>
        <taxon>Pseudomonadota</taxon>
        <taxon>Gammaproteobacteria</taxon>
        <taxon>Enterobacterales</taxon>
        <taxon>Erwiniaceae</taxon>
        <taxon>Erwinia</taxon>
    </lineage>
</organism>
<evidence type="ECO:0000313" key="13">
    <source>
        <dbReference type="EMBL" id="VFP80485.1"/>
    </source>
</evidence>
<dbReference type="AlphaFoldDB" id="A0A451D4B3"/>
<dbReference type="InterPro" id="IPR006224">
    <property type="entry name" value="PsdUridine_synth_RluA-like_CS"/>
</dbReference>
<comment type="catalytic activity">
    <reaction evidence="7">
        <text>uridine(1911/1915/1917) in 23S rRNA = pseudouridine(1911/1915/1917) in 23S rRNA</text>
        <dbReference type="Rhea" id="RHEA:42524"/>
        <dbReference type="Rhea" id="RHEA-COMP:10097"/>
        <dbReference type="Rhea" id="RHEA-COMP:10098"/>
        <dbReference type="ChEBI" id="CHEBI:65314"/>
        <dbReference type="ChEBI" id="CHEBI:65315"/>
        <dbReference type="EC" id="5.4.99.23"/>
    </reaction>
</comment>
<dbReference type="PROSITE" id="PS01129">
    <property type="entry name" value="PSI_RLU"/>
    <property type="match status" value="1"/>
</dbReference>
<feature type="domain" description="RNA-binding S4" evidence="12">
    <location>
        <begin position="18"/>
        <end position="76"/>
    </location>
</feature>
<comment type="subcellular location">
    <subcellularLocation>
        <location evidence="1">Cytoplasm</location>
    </subcellularLocation>
</comment>
<dbReference type="InterPro" id="IPR036986">
    <property type="entry name" value="S4_RNA-bd_sf"/>
</dbReference>
<dbReference type="CDD" id="cd00165">
    <property type="entry name" value="S4"/>
    <property type="match status" value="1"/>
</dbReference>
<evidence type="ECO:0000256" key="10">
    <source>
        <dbReference type="PROSITE-ProRule" id="PRU00182"/>
    </source>
</evidence>
<name>A0A451D4B3_9GAMM</name>
<dbReference type="InterPro" id="IPR006225">
    <property type="entry name" value="PsdUridine_synth_RluC/D"/>
</dbReference>
<dbReference type="Pfam" id="PF00849">
    <property type="entry name" value="PseudoU_synth_2"/>
    <property type="match status" value="1"/>
</dbReference>
<dbReference type="PROSITE" id="PS50889">
    <property type="entry name" value="S4"/>
    <property type="match status" value="1"/>
</dbReference>
<dbReference type="PANTHER" id="PTHR21600:SF44">
    <property type="entry name" value="RIBOSOMAL LARGE SUBUNIT PSEUDOURIDINE SYNTHASE D"/>
    <property type="match status" value="1"/>
</dbReference>
<dbReference type="CDD" id="cd02869">
    <property type="entry name" value="PseudoU_synth_RluA_like"/>
    <property type="match status" value="1"/>
</dbReference>
<evidence type="ECO:0000256" key="8">
    <source>
        <dbReference type="ARBA" id="ARBA00056072"/>
    </source>
</evidence>
<dbReference type="SMART" id="SM00363">
    <property type="entry name" value="S4"/>
    <property type="match status" value="1"/>
</dbReference>
<dbReference type="InterPro" id="IPR050188">
    <property type="entry name" value="RluA_PseudoU_synthase"/>
</dbReference>
<evidence type="ECO:0000256" key="3">
    <source>
        <dbReference type="ARBA" id="ARBA00022490"/>
    </source>
</evidence>
<dbReference type="InterPro" id="IPR002942">
    <property type="entry name" value="S4_RNA-bd"/>
</dbReference>
<feature type="active site" evidence="9">
    <location>
        <position position="139"/>
    </location>
</feature>
<evidence type="ECO:0000256" key="5">
    <source>
        <dbReference type="ARBA" id="ARBA00022884"/>
    </source>
</evidence>
<gene>
    <name evidence="13" type="primary">rluD</name>
    <name evidence="13" type="ORF">ERCISPPS3390_357</name>
</gene>
<keyword evidence="5 10" id="KW-0694">RNA-binding</keyword>
<dbReference type="FunFam" id="3.30.2350.10:FF:000006">
    <property type="entry name" value="Pseudouridine synthase"/>
    <property type="match status" value="1"/>
</dbReference>
<keyword evidence="4" id="KW-0698">rRNA processing</keyword>
<evidence type="ECO:0000256" key="1">
    <source>
        <dbReference type="ARBA" id="ARBA00004496"/>
    </source>
</evidence>
<evidence type="ECO:0000256" key="2">
    <source>
        <dbReference type="ARBA" id="ARBA00010876"/>
    </source>
</evidence>
<accession>A0A451D4B3</accession>
<evidence type="ECO:0000256" key="6">
    <source>
        <dbReference type="ARBA" id="ARBA00023235"/>
    </source>
</evidence>
<dbReference type="NCBIfam" id="TIGR00005">
    <property type="entry name" value="rluA_subfam"/>
    <property type="match status" value="1"/>
</dbReference>
<evidence type="ECO:0000259" key="12">
    <source>
        <dbReference type="SMART" id="SM00363"/>
    </source>
</evidence>
<dbReference type="FunFam" id="3.10.290.10:FF:000011">
    <property type="entry name" value="Pseudouridine synthase"/>
    <property type="match status" value="1"/>
</dbReference>
<protein>
    <recommendedName>
        <fullName evidence="11">Pseudouridine synthase</fullName>
        <ecNumber evidence="11">5.4.99.-</ecNumber>
    </recommendedName>
</protein>
<dbReference type="SUPFAM" id="SSF55120">
    <property type="entry name" value="Pseudouridine synthase"/>
    <property type="match status" value="1"/>
</dbReference>
<evidence type="ECO:0000256" key="7">
    <source>
        <dbReference type="ARBA" id="ARBA00036882"/>
    </source>
</evidence>